<proteinExistence type="predicted"/>
<evidence type="ECO:0000313" key="1">
    <source>
        <dbReference type="EMBL" id="GFH42739.1"/>
    </source>
</evidence>
<gene>
    <name evidence="1" type="ORF">Hs30E_12900</name>
</gene>
<comment type="caution">
    <text evidence="1">The sequence shown here is derived from an EMBL/GenBank/DDBJ whole genome shotgun (WGS) entry which is preliminary data.</text>
</comment>
<dbReference type="Proteomes" id="UP000480303">
    <property type="component" value="Unassembled WGS sequence"/>
</dbReference>
<dbReference type="AlphaFoldDB" id="A0A6A0BBA4"/>
<dbReference type="Pfam" id="PF04630">
    <property type="entry name" value="Phage_TTP_1"/>
    <property type="match status" value="1"/>
</dbReference>
<accession>A0A6A0BBA4</accession>
<dbReference type="EMBL" id="BLLI01000037">
    <property type="protein sequence ID" value="GFH42739.1"/>
    <property type="molecule type" value="Genomic_DNA"/>
</dbReference>
<sequence>MALIGFERMTIRVLDGAAPVTSGAGKNIFVIQGDEGEGATYSAKISGLGDSVVTYGSNKPYHTAIGNIKLELETVDIPEEVLNVVSGFDETVGVVTLGQKLTPPKCAVLLESHSLSEEDALIGFYEGYFTPSDIEMNTLEEKTEELAKDKLTFTAYASTDSATKGKRMVKYLGSESTEIATLKAGLKMTAAV</sequence>
<dbReference type="RefSeq" id="WP_172209038.1">
    <property type="nucleotide sequence ID" value="NZ_BLLI01000037.1"/>
</dbReference>
<reference evidence="1 2" key="1">
    <citation type="submission" date="2020-02" db="EMBL/GenBank/DDBJ databases">
        <title>Draft genome sequence of Lactococcus sp. Hs30E4-3.</title>
        <authorList>
            <person name="Noda S."/>
            <person name="Yuki M."/>
            <person name="Ohkuma M."/>
        </authorList>
    </citation>
    <scope>NUCLEOTIDE SEQUENCE [LARGE SCALE GENOMIC DNA]</scope>
    <source>
        <strain evidence="1 2">Hs30E4-3</strain>
    </source>
</reference>
<keyword evidence="2" id="KW-1185">Reference proteome</keyword>
<dbReference type="InterPro" id="IPR006724">
    <property type="entry name" value="Phage_TTP"/>
</dbReference>
<dbReference type="NCBIfam" id="TIGR01603">
    <property type="entry name" value="maj_tail_phi13"/>
    <property type="match status" value="1"/>
</dbReference>
<dbReference type="InterPro" id="IPR006490">
    <property type="entry name" value="Maj_tail_phi13"/>
</dbReference>
<evidence type="ECO:0000313" key="2">
    <source>
        <dbReference type="Proteomes" id="UP000480303"/>
    </source>
</evidence>
<organism evidence="1 2">
    <name type="scientific">Pseudolactococcus hodotermopsidis</name>
    <dbReference type="NCBI Taxonomy" id="2709157"/>
    <lineage>
        <taxon>Bacteria</taxon>
        <taxon>Bacillati</taxon>
        <taxon>Bacillota</taxon>
        <taxon>Bacilli</taxon>
        <taxon>Lactobacillales</taxon>
        <taxon>Streptococcaceae</taxon>
        <taxon>Pseudolactococcus</taxon>
    </lineage>
</organism>
<protein>
    <recommendedName>
        <fullName evidence="3">Phage tail protein</fullName>
    </recommendedName>
</protein>
<name>A0A6A0BBA4_9LACT</name>
<evidence type="ECO:0008006" key="3">
    <source>
        <dbReference type="Google" id="ProtNLM"/>
    </source>
</evidence>